<reference evidence="1 2" key="1">
    <citation type="submission" date="2024-03" db="EMBL/GenBank/DDBJ databases">
        <title>Adaptation during the transition from Ophiocordyceps entomopathogen to insect associate is accompanied by gene loss and intensified selection.</title>
        <authorList>
            <person name="Ward C.M."/>
            <person name="Onetto C.A."/>
            <person name="Borneman A.R."/>
        </authorList>
    </citation>
    <scope>NUCLEOTIDE SEQUENCE [LARGE SCALE GENOMIC DNA]</scope>
    <source>
        <strain evidence="1">AWRI1</strain>
        <tissue evidence="1">Single Adult Female</tissue>
    </source>
</reference>
<dbReference type="EMBL" id="JBBCAQ010000032">
    <property type="protein sequence ID" value="KAK7583991.1"/>
    <property type="molecule type" value="Genomic_DNA"/>
</dbReference>
<protein>
    <submittedName>
        <fullName evidence="1">Uncharacterized protein</fullName>
    </submittedName>
</protein>
<evidence type="ECO:0000313" key="2">
    <source>
        <dbReference type="Proteomes" id="UP001367676"/>
    </source>
</evidence>
<organism evidence="1 2">
    <name type="scientific">Parthenolecanium corni</name>
    <dbReference type="NCBI Taxonomy" id="536013"/>
    <lineage>
        <taxon>Eukaryota</taxon>
        <taxon>Metazoa</taxon>
        <taxon>Ecdysozoa</taxon>
        <taxon>Arthropoda</taxon>
        <taxon>Hexapoda</taxon>
        <taxon>Insecta</taxon>
        <taxon>Pterygota</taxon>
        <taxon>Neoptera</taxon>
        <taxon>Paraneoptera</taxon>
        <taxon>Hemiptera</taxon>
        <taxon>Sternorrhyncha</taxon>
        <taxon>Coccoidea</taxon>
        <taxon>Coccidae</taxon>
        <taxon>Parthenolecanium</taxon>
    </lineage>
</organism>
<accession>A0AAN9TET9</accession>
<dbReference type="Proteomes" id="UP001367676">
    <property type="component" value="Unassembled WGS sequence"/>
</dbReference>
<sequence>MAAKKVDDGGKIPSNVLMCRQWWKVCWIYGDQEKYYRYLYGGRKNGADREGAGDQGGLPKISSATSTTTALVTLQQQNLIFQNAAE</sequence>
<proteinExistence type="predicted"/>
<dbReference type="AlphaFoldDB" id="A0AAN9TET9"/>
<gene>
    <name evidence="1" type="ORF">V9T40_004954</name>
</gene>
<comment type="caution">
    <text evidence="1">The sequence shown here is derived from an EMBL/GenBank/DDBJ whole genome shotgun (WGS) entry which is preliminary data.</text>
</comment>
<name>A0AAN9TET9_9HEMI</name>
<evidence type="ECO:0000313" key="1">
    <source>
        <dbReference type="EMBL" id="KAK7583991.1"/>
    </source>
</evidence>
<keyword evidence="2" id="KW-1185">Reference proteome</keyword>